<dbReference type="InterPro" id="IPR011078">
    <property type="entry name" value="PyrdxlP_homeostasis"/>
</dbReference>
<evidence type="ECO:0000256" key="1">
    <source>
        <dbReference type="ARBA" id="ARBA00022898"/>
    </source>
</evidence>
<gene>
    <name evidence="7" type="ORF">QP116_01765</name>
</gene>
<comment type="function">
    <text evidence="2">Pyridoxal 5'-phosphate (PLP)-binding protein, which is involved in PLP homeostasis.</text>
</comment>
<comment type="caution">
    <text evidence="7">The sequence shown here is derived from an EMBL/GenBank/DDBJ whole genome shotgun (WGS) entry which is preliminary data.</text>
</comment>
<feature type="region of interest" description="Disordered" evidence="5">
    <location>
        <begin position="1"/>
        <end position="24"/>
    </location>
</feature>
<name>A0AAP4C6R0_9MICC</name>
<dbReference type="NCBIfam" id="TIGR00044">
    <property type="entry name" value="YggS family pyridoxal phosphate-dependent enzyme"/>
    <property type="match status" value="1"/>
</dbReference>
<evidence type="ECO:0000313" key="7">
    <source>
        <dbReference type="EMBL" id="MDK6274480.1"/>
    </source>
</evidence>
<evidence type="ECO:0000256" key="4">
    <source>
        <dbReference type="RuleBase" id="RU004514"/>
    </source>
</evidence>
<dbReference type="GO" id="GO:0030170">
    <property type="term" value="F:pyridoxal phosphate binding"/>
    <property type="evidence" value="ECO:0007669"/>
    <property type="project" value="UniProtKB-UniRule"/>
</dbReference>
<evidence type="ECO:0000256" key="2">
    <source>
        <dbReference type="HAMAP-Rule" id="MF_02087"/>
    </source>
</evidence>
<evidence type="ECO:0000256" key="3">
    <source>
        <dbReference type="PIRSR" id="PIRSR004848-1"/>
    </source>
</evidence>
<evidence type="ECO:0000313" key="8">
    <source>
        <dbReference type="Proteomes" id="UP001240483"/>
    </source>
</evidence>
<accession>A0AAP4C6R0</accession>
<reference evidence="7" key="1">
    <citation type="submission" date="2023-05" db="EMBL/GenBank/DDBJ databases">
        <title>Cataloging the Phylogenetic Diversity of Human Bladder Bacteria.</title>
        <authorList>
            <person name="Du J."/>
        </authorList>
    </citation>
    <scope>NUCLEOTIDE SEQUENCE</scope>
    <source>
        <strain evidence="7">UMB9978</strain>
    </source>
</reference>
<dbReference type="HAMAP" id="MF_02087">
    <property type="entry name" value="PLP_homeostasis"/>
    <property type="match status" value="1"/>
</dbReference>
<proteinExistence type="inferred from homology"/>
<dbReference type="PANTHER" id="PTHR10146">
    <property type="entry name" value="PROLINE SYNTHETASE CO-TRANSCRIBED BACTERIAL HOMOLOG PROTEIN"/>
    <property type="match status" value="1"/>
</dbReference>
<sequence>MSNQDNQAQDLQTPSLNATEERREELAARLSAVKERITKATQAAGRTEEPTLIVVTKFFPPSDAAALYDLGVRDMGENREQEATPKAAALSEYAPDLRWHFIGQLQSNKVNRVVRYAHEIHSVDRASLVKALARAGQRRADEGLEPLGCYVQVDVRESQPDDGRGGVSINGAQAVADSIAESPGLALRGVMTVAPLDEDPAAAFERLGELSQRIRQTHPQATGISAGMSHDLEQAIAAGATHLRIGSDVLGSRPAVG</sequence>
<dbReference type="CDD" id="cd00635">
    <property type="entry name" value="PLPDE_III_YBL036c_like"/>
    <property type="match status" value="1"/>
</dbReference>
<dbReference type="Proteomes" id="UP001240483">
    <property type="component" value="Unassembled WGS sequence"/>
</dbReference>
<dbReference type="EMBL" id="JASODW010000001">
    <property type="protein sequence ID" value="MDK6274480.1"/>
    <property type="molecule type" value="Genomic_DNA"/>
</dbReference>
<dbReference type="Gene3D" id="3.20.20.10">
    <property type="entry name" value="Alanine racemase"/>
    <property type="match status" value="1"/>
</dbReference>
<dbReference type="RefSeq" id="WP_285332433.1">
    <property type="nucleotide sequence ID" value="NZ_JASODW010000001.1"/>
</dbReference>
<keyword evidence="1 2" id="KW-0663">Pyridoxal phosphate</keyword>
<dbReference type="InterPro" id="IPR001608">
    <property type="entry name" value="Ala_racemase_N"/>
</dbReference>
<comment type="cofactor">
    <cofactor evidence="3">
        <name>pyridoxal 5'-phosphate</name>
        <dbReference type="ChEBI" id="CHEBI:597326"/>
    </cofactor>
</comment>
<dbReference type="Pfam" id="PF01168">
    <property type="entry name" value="Ala_racemase_N"/>
    <property type="match status" value="1"/>
</dbReference>
<feature type="modified residue" description="N6-(pyridoxal phosphate)lysine" evidence="2 3">
    <location>
        <position position="57"/>
    </location>
</feature>
<feature type="compositionally biased region" description="Polar residues" evidence="5">
    <location>
        <begin position="1"/>
        <end position="15"/>
    </location>
</feature>
<dbReference type="InterPro" id="IPR029066">
    <property type="entry name" value="PLP-binding_barrel"/>
</dbReference>
<dbReference type="AlphaFoldDB" id="A0AAP4C6R0"/>
<comment type="similarity">
    <text evidence="2 4">Belongs to the pyridoxal phosphate-binding protein YggS/PROSC family.</text>
</comment>
<feature type="domain" description="Alanine racemase N-terminal" evidence="6">
    <location>
        <begin position="30"/>
        <end position="254"/>
    </location>
</feature>
<dbReference type="PIRSF" id="PIRSF004848">
    <property type="entry name" value="YBL036c_PLPDEIII"/>
    <property type="match status" value="1"/>
</dbReference>
<dbReference type="PROSITE" id="PS01211">
    <property type="entry name" value="UPF0001"/>
    <property type="match status" value="1"/>
</dbReference>
<dbReference type="PANTHER" id="PTHR10146:SF14">
    <property type="entry name" value="PYRIDOXAL PHOSPHATE HOMEOSTASIS PROTEIN"/>
    <property type="match status" value="1"/>
</dbReference>
<dbReference type="SUPFAM" id="SSF51419">
    <property type="entry name" value="PLP-binding barrel"/>
    <property type="match status" value="1"/>
</dbReference>
<evidence type="ECO:0000256" key="5">
    <source>
        <dbReference type="SAM" id="MobiDB-lite"/>
    </source>
</evidence>
<evidence type="ECO:0000259" key="6">
    <source>
        <dbReference type="Pfam" id="PF01168"/>
    </source>
</evidence>
<protein>
    <recommendedName>
        <fullName evidence="2">Pyridoxal phosphate homeostasis protein</fullName>
        <shortName evidence="2">PLP homeostasis protein</shortName>
    </recommendedName>
</protein>
<organism evidence="7 8">
    <name type="scientific">Pseudoglutamicibacter cumminsii</name>
    <dbReference type="NCBI Taxonomy" id="156979"/>
    <lineage>
        <taxon>Bacteria</taxon>
        <taxon>Bacillati</taxon>
        <taxon>Actinomycetota</taxon>
        <taxon>Actinomycetes</taxon>
        <taxon>Micrococcales</taxon>
        <taxon>Micrococcaceae</taxon>
        <taxon>Pseudoglutamicibacter</taxon>
    </lineage>
</organism>